<accession>A0A0N5BEC6</accession>
<evidence type="ECO:0000313" key="2">
    <source>
        <dbReference type="Proteomes" id="UP000046392"/>
    </source>
</evidence>
<name>A0A0N5BEC6_STREA</name>
<evidence type="ECO:0000313" key="3">
    <source>
        <dbReference type="WBParaSite" id="SPAL_0000434900.1"/>
    </source>
</evidence>
<evidence type="ECO:0000256" key="1">
    <source>
        <dbReference type="SAM" id="SignalP"/>
    </source>
</evidence>
<feature type="chain" id="PRO_5005894151" evidence="1">
    <location>
        <begin position="21"/>
        <end position="247"/>
    </location>
</feature>
<reference evidence="3" key="1">
    <citation type="submission" date="2017-02" db="UniProtKB">
        <authorList>
            <consortium name="WormBaseParasite"/>
        </authorList>
    </citation>
    <scope>IDENTIFICATION</scope>
</reference>
<keyword evidence="1" id="KW-0732">Signal</keyword>
<sequence length="247" mass="28755">MTLFLELFVLLVSTGYFSLAKEVSDYNYRYLYSGLGKENGKSGSFHISMASDGKKNEWKTVINDDGNIDILEKVPVLKNIVNSHKSDGKVNIIHGRNIRRKEMTNYRRAPIIYEWTSPSDSKETFFNTLPSPALNNVNNMVSKPFKRLESNEILTSPENTFTAQPLNQKHMKFLHPREFFNSNFNQKMDFSIPWFGARFFEKHQPIPESTSPQDFVRQHTINSYGNGRLLFNEMQEKLNTLFKDFNF</sequence>
<proteinExistence type="predicted"/>
<keyword evidence="2" id="KW-1185">Reference proteome</keyword>
<feature type="signal peptide" evidence="1">
    <location>
        <begin position="1"/>
        <end position="20"/>
    </location>
</feature>
<dbReference type="Proteomes" id="UP000046392">
    <property type="component" value="Unplaced"/>
</dbReference>
<dbReference type="WBParaSite" id="SPAL_0000434900.1">
    <property type="protein sequence ID" value="SPAL_0000434900.1"/>
    <property type="gene ID" value="SPAL_0000434900"/>
</dbReference>
<dbReference type="AlphaFoldDB" id="A0A0N5BEC6"/>
<organism evidence="2 3">
    <name type="scientific">Strongyloides papillosus</name>
    <name type="common">Intestinal threadworm</name>
    <dbReference type="NCBI Taxonomy" id="174720"/>
    <lineage>
        <taxon>Eukaryota</taxon>
        <taxon>Metazoa</taxon>
        <taxon>Ecdysozoa</taxon>
        <taxon>Nematoda</taxon>
        <taxon>Chromadorea</taxon>
        <taxon>Rhabditida</taxon>
        <taxon>Tylenchina</taxon>
        <taxon>Panagrolaimomorpha</taxon>
        <taxon>Strongyloidoidea</taxon>
        <taxon>Strongyloididae</taxon>
        <taxon>Strongyloides</taxon>
    </lineage>
</organism>
<protein>
    <submittedName>
        <fullName evidence="3">Uncharacterized protein</fullName>
    </submittedName>
</protein>